<dbReference type="AlphaFoldDB" id="A0A3S3U8Y3"/>
<evidence type="ECO:0000313" key="3">
    <source>
        <dbReference type="Proteomes" id="UP000287853"/>
    </source>
</evidence>
<reference evidence="2 3" key="1">
    <citation type="submission" date="2017-01" db="EMBL/GenBank/DDBJ databases">
        <title>The cable genome- insights into the physiology and evolution of filamentous bacteria capable of sulfide oxidation via long distance electron transfer.</title>
        <authorList>
            <person name="Schreiber L."/>
            <person name="Bjerg J.T."/>
            <person name="Boggild A."/>
            <person name="Van De Vossenberg J."/>
            <person name="Meysman F."/>
            <person name="Nielsen L.P."/>
            <person name="Schramm A."/>
            <person name="Kjeldsen K.U."/>
        </authorList>
    </citation>
    <scope>NUCLEOTIDE SEQUENCE [LARGE SCALE GENOMIC DNA]</scope>
    <source>
        <strain evidence="2">MCF</strain>
    </source>
</reference>
<protein>
    <submittedName>
        <fullName evidence="2">Uncharacterized protein</fullName>
    </submittedName>
</protein>
<dbReference type="EMBL" id="MTKO01000087">
    <property type="protein sequence ID" value="RWX44841.1"/>
    <property type="molecule type" value="Genomic_DNA"/>
</dbReference>
<name>A0A3S3U8Y3_9BACT</name>
<evidence type="ECO:0000313" key="2">
    <source>
        <dbReference type="EMBL" id="RWX44841.1"/>
    </source>
</evidence>
<dbReference type="Proteomes" id="UP000287853">
    <property type="component" value="Unassembled WGS sequence"/>
</dbReference>
<accession>A0A3S3U8Y3</accession>
<sequence length="111" mass="12981">MKNFAQKELKVLPRQVQIFTPTPSTWSTLMYWTGENPFTGQPCFTEQDAQARERQKAVLTGPVHTKGQDKRRGPTRRKKLLQAITEKPFRFDKKSEKLNPVQVVRKGRKKR</sequence>
<organism evidence="2 3">
    <name type="scientific">Candidatus Electrothrix aarhusensis</name>
    <dbReference type="NCBI Taxonomy" id="1859131"/>
    <lineage>
        <taxon>Bacteria</taxon>
        <taxon>Pseudomonadati</taxon>
        <taxon>Thermodesulfobacteriota</taxon>
        <taxon>Desulfobulbia</taxon>
        <taxon>Desulfobulbales</taxon>
        <taxon>Desulfobulbaceae</taxon>
        <taxon>Candidatus Electrothrix</taxon>
    </lineage>
</organism>
<feature type="region of interest" description="Disordered" evidence="1">
    <location>
        <begin position="91"/>
        <end position="111"/>
    </location>
</feature>
<proteinExistence type="predicted"/>
<feature type="region of interest" description="Disordered" evidence="1">
    <location>
        <begin position="48"/>
        <end position="77"/>
    </location>
</feature>
<comment type="caution">
    <text evidence="2">The sequence shown here is derived from an EMBL/GenBank/DDBJ whole genome shotgun (WGS) entry which is preliminary data.</text>
</comment>
<keyword evidence="3" id="KW-1185">Reference proteome</keyword>
<evidence type="ECO:0000256" key="1">
    <source>
        <dbReference type="SAM" id="MobiDB-lite"/>
    </source>
</evidence>
<gene>
    <name evidence="2" type="ORF">H206_01273</name>
</gene>